<dbReference type="EMBL" id="LT622825">
    <property type="protein sequence ID" value="SCW20611.1"/>
    <property type="molecule type" value="Genomic_DNA"/>
</dbReference>
<evidence type="ECO:0000313" key="1">
    <source>
        <dbReference type="EMBL" id="SCW20611.1"/>
    </source>
</evidence>
<dbReference type="InterPro" id="IPR019292">
    <property type="entry name" value="McrC"/>
</dbReference>
<dbReference type="RefSeq" id="WP_183136196.1">
    <property type="nucleotide sequence ID" value="NZ_LR822044.1"/>
</dbReference>
<dbReference type="PANTHER" id="PTHR38733:SF1">
    <property type="entry name" value="TYPE IV METHYL-DIRECTED RESTRICTION ENZYME ECOKMCRBC"/>
    <property type="match status" value="1"/>
</dbReference>
<organism evidence="1">
    <name type="scientific">Streptococcus salivarius</name>
    <dbReference type="NCBI Taxonomy" id="1304"/>
    <lineage>
        <taxon>Bacteria</taxon>
        <taxon>Bacillati</taxon>
        <taxon>Bacillota</taxon>
        <taxon>Bacilli</taxon>
        <taxon>Lactobacillales</taxon>
        <taxon>Streptococcaceae</taxon>
        <taxon>Streptococcus</taxon>
    </lineage>
</organism>
<proteinExistence type="predicted"/>
<sequence length="429" mass="50110">MKTLVRQEFQSISVQTLKKYVSNPEKVFSEFENFILENSTSSNIDECLSTYFQIKITNGKKVIVPRNYVGVISFGNNFQIEILPKIAVEDDPNFIKLKSIFLEMLKSVKDYQDIGKIFNEAYLEEKKLPLLEIFISMFLSELESLIKKGIKSDYLSVSQNSKFFKGKILISQNIKKNLIRKDRFYISYDEYNVNRPENRLIVSTLNLLLRLSTSWPNKKKIMKLLKYFDGIKASKFIKQDLNSVKIDRTTMHYSRVMELAELFLLGKGFTNFSGRNKVISILFPMEKLFESFIYLKLKEHLQGGTIDAQVTEKYIFEEPKRFNLRPDIRIFLNNKSFILDTKWKKLNNSLAGNFGVDGNDMSKMYTYGHKYETSENFLLYPKDKLSPKDTDGVVRKYISKENKNVTIYLLDLLNIDHSIKSLIKHLSVL</sequence>
<accession>A0A1R3T5L2</accession>
<dbReference type="Pfam" id="PF10117">
    <property type="entry name" value="McrBC"/>
    <property type="match status" value="1"/>
</dbReference>
<dbReference type="PANTHER" id="PTHR38733">
    <property type="entry name" value="PROTEIN MCRC"/>
    <property type="match status" value="1"/>
</dbReference>
<dbReference type="AlphaFoldDB" id="A0A1R3T5L2"/>
<reference evidence="1" key="2">
    <citation type="submission" date="2017-02" db="EMBL/GenBank/DDBJ databases">
        <title>Diversity of integrative and conjugative elements of Streptococcus salivarius and their intra- and interspecies transfer.</title>
        <authorList>
            <person name="Dahmane N."/>
            <person name="Libante V."/>
            <person name="Charron-Bourgoin F."/>
            <person name="Guedon E."/>
            <person name="Guedon G."/>
            <person name="Leblond-Bourget N."/>
            <person name="Payot S."/>
        </authorList>
    </citation>
    <scope>NUCLEOTIDE SEQUENCE</scope>
    <source>
        <strain evidence="1">B35</strain>
    </source>
</reference>
<protein>
    <submittedName>
        <fullName evidence="1">McrBC system restriction component</fullName>
    </submittedName>
</protein>
<gene>
    <name evidence="1" type="primary">mcrC</name>
</gene>
<name>A0A1R3T5L2_STRSL</name>
<reference evidence="1" key="1">
    <citation type="submission" date="2016-08" db="EMBL/GenBank/DDBJ databases">
        <authorList>
            <person name="Seilhamer J.J."/>
        </authorList>
    </citation>
    <scope>NUCLEOTIDE SEQUENCE</scope>
    <source>
        <strain evidence="1">B35</strain>
    </source>
</reference>